<keyword evidence="5" id="KW-1015">Disulfide bond</keyword>
<feature type="disulfide bond" description="Redox-active" evidence="9">
    <location>
        <begin position="58"/>
        <end position="63"/>
    </location>
</feature>
<dbReference type="GO" id="GO:0050660">
    <property type="term" value="F:flavin adenine dinucleotide binding"/>
    <property type="evidence" value="ECO:0007669"/>
    <property type="project" value="InterPro"/>
</dbReference>
<feature type="domain" description="Pyridine nucleotide-disulphide oxidoreductase dimerisation" evidence="11">
    <location>
        <begin position="351"/>
        <end position="459"/>
    </location>
</feature>
<dbReference type="Proteomes" id="UP000218327">
    <property type="component" value="Unassembled WGS sequence"/>
</dbReference>
<dbReference type="PRINTS" id="PR00411">
    <property type="entry name" value="PNDRDTASEI"/>
</dbReference>
<dbReference type="AlphaFoldDB" id="A0A2A5B3F3"/>
<protein>
    <submittedName>
        <fullName evidence="13">Glutathione-disulfide reductase</fullName>
    </submittedName>
</protein>
<dbReference type="InterPro" id="IPR023753">
    <property type="entry name" value="FAD/NAD-binding_dom"/>
</dbReference>
<proteinExistence type="inferred from homology"/>
<dbReference type="GO" id="GO:0004362">
    <property type="term" value="F:glutathione-disulfide reductase (NADPH) activity"/>
    <property type="evidence" value="ECO:0007669"/>
    <property type="project" value="TreeGrafter"/>
</dbReference>
<evidence type="ECO:0000313" key="14">
    <source>
        <dbReference type="Proteomes" id="UP000218327"/>
    </source>
</evidence>
<dbReference type="InterPro" id="IPR004099">
    <property type="entry name" value="Pyr_nucl-diS_OxRdtase_dimer"/>
</dbReference>
<feature type="binding site" evidence="8">
    <location>
        <position position="67"/>
    </location>
    <ligand>
        <name>FAD</name>
        <dbReference type="ChEBI" id="CHEBI:57692"/>
    </ligand>
</feature>
<sequence length="463" mass="50735">MPTFAGFVLFKGYSNLKDFDYDLFVIGAGSGGVRACRIAASLGARVAVAEERYFGGTCVNVGCVPKKLFSYAAHYLDDLQDSRGFGWSFDNVSFDWKKLKENKDIEINRLNGIYKSILDKNQVQIFEARARIQGPHEIEVDGKIVTAKYILIAVGGWPWSPEFPGSQHVISSNEVFELEQLPEAITVIGGGYIAVEFASIFSRLGVETTLVYRGEQLLRGFDDEIREFISAEMSHSLNLKLSTDVSEITNKDNVLTVKFKDGDQLECNAVLSATGRRPMTGDLGLDSVNVKTSDTGAILVNDDFQTEEPSIYAVGDVIDRMALTPVALAEGQIVARALFSEQKTSMNYQNIATAVFCHPNIATVGLSESDALGQGHKVDIYTSKFKQLKHTLSGRDEMSMIKLVVDAQTDKLLGLHVVALDAGELVQGFAVAMNCGATKTDLDNTIGIHPTMAEELVTMREKR</sequence>
<keyword evidence="2 10" id="KW-0285">Flavoprotein</keyword>
<keyword evidence="8" id="KW-0520">NAD</keyword>
<dbReference type="PRINTS" id="PR00368">
    <property type="entry name" value="FADPNR"/>
</dbReference>
<keyword evidence="3 8" id="KW-0274">FAD</keyword>
<dbReference type="SUPFAM" id="SSF55424">
    <property type="entry name" value="FAD/NAD-linked reductases, dimerisation (C-terminal) domain"/>
    <property type="match status" value="1"/>
</dbReference>
<gene>
    <name evidence="13" type="ORF">COA96_06050</name>
</gene>
<evidence type="ECO:0000256" key="6">
    <source>
        <dbReference type="ARBA" id="ARBA00023284"/>
    </source>
</evidence>
<organism evidence="13 14">
    <name type="scientific">SAR86 cluster bacterium</name>
    <dbReference type="NCBI Taxonomy" id="2030880"/>
    <lineage>
        <taxon>Bacteria</taxon>
        <taxon>Pseudomonadati</taxon>
        <taxon>Pseudomonadota</taxon>
        <taxon>Gammaproteobacteria</taxon>
        <taxon>SAR86 cluster</taxon>
    </lineage>
</organism>
<dbReference type="InterPro" id="IPR012999">
    <property type="entry name" value="Pyr_OxRdtase_I_AS"/>
</dbReference>
<comment type="caution">
    <text evidence="13">The sequence shown here is derived from an EMBL/GenBank/DDBJ whole genome shotgun (WGS) entry which is preliminary data.</text>
</comment>
<dbReference type="Gene3D" id="3.50.50.60">
    <property type="entry name" value="FAD/NAD(P)-binding domain"/>
    <property type="match status" value="2"/>
</dbReference>
<dbReference type="PROSITE" id="PS00076">
    <property type="entry name" value="PYRIDINE_REDOX_1"/>
    <property type="match status" value="1"/>
</dbReference>
<feature type="binding site" evidence="8">
    <location>
        <begin position="189"/>
        <end position="196"/>
    </location>
    <ligand>
        <name>NAD(+)</name>
        <dbReference type="ChEBI" id="CHEBI:57540"/>
    </ligand>
</feature>
<feature type="domain" description="FAD/NAD(P)-binding" evidence="12">
    <location>
        <begin position="21"/>
        <end position="331"/>
    </location>
</feature>
<dbReference type="InterPro" id="IPR036188">
    <property type="entry name" value="FAD/NAD-bd_sf"/>
</dbReference>
<dbReference type="GO" id="GO:0006749">
    <property type="term" value="P:glutathione metabolic process"/>
    <property type="evidence" value="ECO:0007669"/>
    <property type="project" value="TreeGrafter"/>
</dbReference>
<dbReference type="GO" id="GO:0005829">
    <property type="term" value="C:cytosol"/>
    <property type="evidence" value="ECO:0007669"/>
    <property type="project" value="TreeGrafter"/>
</dbReference>
<evidence type="ECO:0000259" key="12">
    <source>
        <dbReference type="Pfam" id="PF07992"/>
    </source>
</evidence>
<feature type="binding site" evidence="8">
    <location>
        <position position="275"/>
    </location>
    <ligand>
        <name>NAD(+)</name>
        <dbReference type="ChEBI" id="CHEBI:57540"/>
    </ligand>
</feature>
<evidence type="ECO:0000313" key="13">
    <source>
        <dbReference type="EMBL" id="PCJ26059.1"/>
    </source>
</evidence>
<dbReference type="InterPro" id="IPR001100">
    <property type="entry name" value="Pyr_nuc-diS_OxRdtase"/>
</dbReference>
<evidence type="ECO:0000256" key="9">
    <source>
        <dbReference type="PIRSR" id="PIRSR000350-4"/>
    </source>
</evidence>
<comment type="similarity">
    <text evidence="1 10">Belongs to the class-I pyridine nucleotide-disulfide oxidoreductase family.</text>
</comment>
<dbReference type="GO" id="GO:0045454">
    <property type="term" value="P:cell redox homeostasis"/>
    <property type="evidence" value="ECO:0007669"/>
    <property type="project" value="InterPro"/>
</dbReference>
<dbReference type="EMBL" id="NVVJ01000013">
    <property type="protein sequence ID" value="PCJ26059.1"/>
    <property type="molecule type" value="Genomic_DNA"/>
</dbReference>
<evidence type="ECO:0000256" key="8">
    <source>
        <dbReference type="PIRSR" id="PIRSR000350-3"/>
    </source>
</evidence>
<dbReference type="InterPro" id="IPR046952">
    <property type="entry name" value="GSHR/TRXR-like"/>
</dbReference>
<evidence type="ECO:0000259" key="11">
    <source>
        <dbReference type="Pfam" id="PF02852"/>
    </source>
</evidence>
<name>A0A2A5B3F3_9GAMM</name>
<dbReference type="Gene3D" id="3.30.390.30">
    <property type="match status" value="1"/>
</dbReference>
<reference evidence="14" key="1">
    <citation type="submission" date="2017-08" db="EMBL/GenBank/DDBJ databases">
        <title>A dynamic microbial community with high functional redundancy inhabits the cold, oxic subseafloor aquifer.</title>
        <authorList>
            <person name="Tully B.J."/>
            <person name="Wheat C.G."/>
            <person name="Glazer B.T."/>
            <person name="Huber J.A."/>
        </authorList>
    </citation>
    <scope>NUCLEOTIDE SEQUENCE [LARGE SCALE GENOMIC DNA]</scope>
</reference>
<feature type="active site" description="Proton acceptor" evidence="7">
    <location>
        <position position="449"/>
    </location>
</feature>
<evidence type="ECO:0000256" key="10">
    <source>
        <dbReference type="RuleBase" id="RU003691"/>
    </source>
</evidence>
<dbReference type="GO" id="GO:0034599">
    <property type="term" value="P:cellular response to oxidative stress"/>
    <property type="evidence" value="ECO:0007669"/>
    <property type="project" value="TreeGrafter"/>
</dbReference>
<evidence type="ECO:0000256" key="7">
    <source>
        <dbReference type="PIRSR" id="PIRSR000350-2"/>
    </source>
</evidence>
<evidence type="ECO:0000256" key="3">
    <source>
        <dbReference type="ARBA" id="ARBA00022827"/>
    </source>
</evidence>
<dbReference type="PANTHER" id="PTHR42737">
    <property type="entry name" value="GLUTATHIONE REDUCTASE"/>
    <property type="match status" value="1"/>
</dbReference>
<keyword evidence="8" id="KW-0547">Nucleotide-binding</keyword>
<accession>A0A2A5B3F3</accession>
<evidence type="ECO:0000256" key="4">
    <source>
        <dbReference type="ARBA" id="ARBA00023002"/>
    </source>
</evidence>
<keyword evidence="4 10" id="KW-0560">Oxidoreductase</keyword>
<dbReference type="Pfam" id="PF07992">
    <property type="entry name" value="Pyr_redox_2"/>
    <property type="match status" value="1"/>
</dbReference>
<keyword evidence="6 10" id="KW-0676">Redox-active center</keyword>
<evidence type="ECO:0000256" key="2">
    <source>
        <dbReference type="ARBA" id="ARBA00022630"/>
    </source>
</evidence>
<comment type="cofactor">
    <cofactor evidence="8">
        <name>FAD</name>
        <dbReference type="ChEBI" id="CHEBI:57692"/>
    </cofactor>
    <text evidence="8">Binds 1 FAD per subunit.</text>
</comment>
<evidence type="ECO:0000256" key="5">
    <source>
        <dbReference type="ARBA" id="ARBA00023157"/>
    </source>
</evidence>
<dbReference type="NCBIfam" id="NF004776">
    <property type="entry name" value="PRK06116.1"/>
    <property type="match status" value="1"/>
</dbReference>
<dbReference type="InterPro" id="IPR016156">
    <property type="entry name" value="FAD/NAD-linked_Rdtase_dimer_sf"/>
</dbReference>
<feature type="binding site" evidence="8">
    <location>
        <position position="316"/>
    </location>
    <ligand>
        <name>FAD</name>
        <dbReference type="ChEBI" id="CHEBI:57692"/>
    </ligand>
</feature>
<dbReference type="PIRSF" id="PIRSF000350">
    <property type="entry name" value="Mercury_reductase_MerA"/>
    <property type="match status" value="1"/>
</dbReference>
<dbReference type="Pfam" id="PF02852">
    <property type="entry name" value="Pyr_redox_dim"/>
    <property type="match status" value="1"/>
</dbReference>
<dbReference type="SUPFAM" id="SSF51905">
    <property type="entry name" value="FAD/NAD(P)-binding domain"/>
    <property type="match status" value="1"/>
</dbReference>
<dbReference type="PANTHER" id="PTHR42737:SF2">
    <property type="entry name" value="GLUTATHIONE REDUCTASE"/>
    <property type="match status" value="1"/>
</dbReference>
<evidence type="ECO:0000256" key="1">
    <source>
        <dbReference type="ARBA" id="ARBA00007532"/>
    </source>
</evidence>